<gene>
    <name evidence="3" type="ORF">KC19_3G214200</name>
</gene>
<organism evidence="3 4">
    <name type="scientific">Ceratodon purpureus</name>
    <name type="common">Fire moss</name>
    <name type="synonym">Dicranum purpureum</name>
    <dbReference type="NCBI Taxonomy" id="3225"/>
    <lineage>
        <taxon>Eukaryota</taxon>
        <taxon>Viridiplantae</taxon>
        <taxon>Streptophyta</taxon>
        <taxon>Embryophyta</taxon>
        <taxon>Bryophyta</taxon>
        <taxon>Bryophytina</taxon>
        <taxon>Bryopsida</taxon>
        <taxon>Dicranidae</taxon>
        <taxon>Pseudoditrichales</taxon>
        <taxon>Ditrichaceae</taxon>
        <taxon>Ceratodon</taxon>
    </lineage>
</organism>
<feature type="region of interest" description="Disordered" evidence="1">
    <location>
        <begin position="195"/>
        <end position="221"/>
    </location>
</feature>
<dbReference type="Pfam" id="PF23302">
    <property type="entry name" value="HTH_DNAJC9"/>
    <property type="match status" value="1"/>
</dbReference>
<name>A0A8T0INV1_CERPU</name>
<reference evidence="3" key="1">
    <citation type="submission" date="2020-06" db="EMBL/GenBank/DDBJ databases">
        <title>WGS assembly of Ceratodon purpureus strain R40.</title>
        <authorList>
            <person name="Carey S.B."/>
            <person name="Jenkins J."/>
            <person name="Shu S."/>
            <person name="Lovell J.T."/>
            <person name="Sreedasyam A."/>
            <person name="Maumus F."/>
            <person name="Tiley G.P."/>
            <person name="Fernandez-Pozo N."/>
            <person name="Barry K."/>
            <person name="Chen C."/>
            <person name="Wang M."/>
            <person name="Lipzen A."/>
            <person name="Daum C."/>
            <person name="Saski C.A."/>
            <person name="Payton A.C."/>
            <person name="Mcbreen J.C."/>
            <person name="Conrad R.E."/>
            <person name="Kollar L.M."/>
            <person name="Olsson S."/>
            <person name="Huttunen S."/>
            <person name="Landis J.B."/>
            <person name="Wickett N.J."/>
            <person name="Johnson M.G."/>
            <person name="Rensing S.A."/>
            <person name="Grimwood J."/>
            <person name="Schmutz J."/>
            <person name="Mcdaniel S.F."/>
        </authorList>
    </citation>
    <scope>NUCLEOTIDE SEQUENCE</scope>
    <source>
        <strain evidence="3">R40</strain>
    </source>
</reference>
<dbReference type="CDD" id="cd06257">
    <property type="entry name" value="DnaJ"/>
    <property type="match status" value="1"/>
</dbReference>
<feature type="compositionally biased region" description="Acidic residues" evidence="1">
    <location>
        <begin position="10"/>
        <end position="21"/>
    </location>
</feature>
<evidence type="ECO:0000313" key="3">
    <source>
        <dbReference type="EMBL" id="KAG0584511.1"/>
    </source>
</evidence>
<dbReference type="PANTHER" id="PTHR44916">
    <property type="entry name" value="CHAPERONE DNAJ-DOMAIN SUPERFAMILY PROTEIN-RELATED"/>
    <property type="match status" value="1"/>
</dbReference>
<feature type="region of interest" description="Disordered" evidence="1">
    <location>
        <begin position="1"/>
        <end position="30"/>
    </location>
</feature>
<keyword evidence="4" id="KW-1185">Reference proteome</keyword>
<comment type="caution">
    <text evidence="3">The sequence shown here is derived from an EMBL/GenBank/DDBJ whole genome shotgun (WGS) entry which is preliminary data.</text>
</comment>
<protein>
    <recommendedName>
        <fullName evidence="2">J domain-containing protein</fullName>
    </recommendedName>
</protein>
<dbReference type="Pfam" id="PF00226">
    <property type="entry name" value="DnaJ"/>
    <property type="match status" value="1"/>
</dbReference>
<accession>A0A8T0INV1</accession>
<evidence type="ECO:0000313" key="4">
    <source>
        <dbReference type="Proteomes" id="UP000822688"/>
    </source>
</evidence>
<feature type="domain" description="J" evidence="2">
    <location>
        <begin position="27"/>
        <end position="92"/>
    </location>
</feature>
<dbReference type="InterPro" id="IPR036869">
    <property type="entry name" value="J_dom_sf"/>
</dbReference>
<dbReference type="InterPro" id="IPR056453">
    <property type="entry name" value="HTH_DNAJC9"/>
</dbReference>
<feature type="region of interest" description="Disordered" evidence="1">
    <location>
        <begin position="245"/>
        <end position="307"/>
    </location>
</feature>
<dbReference type="Gene3D" id="1.10.287.110">
    <property type="entry name" value="DnaJ domain"/>
    <property type="match status" value="1"/>
</dbReference>
<dbReference type="AlphaFoldDB" id="A0A8T0INV1"/>
<evidence type="ECO:0000256" key="1">
    <source>
        <dbReference type="SAM" id="MobiDB-lite"/>
    </source>
</evidence>
<sequence length="307" mass="34791">MGRKKRVREEDEETAAEEQPDTSESRSLYEVLGVDRNASHEEIRRAYHKSALRLHPDKNPGDENAKEKFQQLQNVMAILGDPEKRELYDQTGSIDAADIDGDAVKSLYKFLRTLFKTVTEDDIDVFSASYRGSKEEEKDLVTLYTKFKGDFKKVFNQMMCSDPQLDSHRFMDIIDAAISSGELKEYKTYRKWASEVSKTPRHPNPLAPPKKKKKNGDSTAELTALINHRGKKQMDSLAATLAAKYGNKGKGVKGGKSSKTTEEPSEEEFLAAQMRVMKSSKSVEEPSEEEFLAAQKRVRKKSKRSRA</sequence>
<dbReference type="InterPro" id="IPR001623">
    <property type="entry name" value="DnaJ_domain"/>
</dbReference>
<proteinExistence type="predicted"/>
<dbReference type="SMART" id="SM00271">
    <property type="entry name" value="DnaJ"/>
    <property type="match status" value="1"/>
</dbReference>
<feature type="compositionally biased region" description="Basic residues" evidence="1">
    <location>
        <begin position="296"/>
        <end position="307"/>
    </location>
</feature>
<dbReference type="PROSITE" id="PS50076">
    <property type="entry name" value="DNAJ_2"/>
    <property type="match status" value="1"/>
</dbReference>
<dbReference type="SUPFAM" id="SSF46565">
    <property type="entry name" value="Chaperone J-domain"/>
    <property type="match status" value="1"/>
</dbReference>
<dbReference type="EMBL" id="CM026423">
    <property type="protein sequence ID" value="KAG0584511.1"/>
    <property type="molecule type" value="Genomic_DNA"/>
</dbReference>
<evidence type="ECO:0000259" key="2">
    <source>
        <dbReference type="PROSITE" id="PS50076"/>
    </source>
</evidence>
<dbReference type="PANTHER" id="PTHR44916:SF1">
    <property type="entry name" value="CHAPERONE DNAJ-DOMAIN SUPERFAMILY PROTEIN-RELATED"/>
    <property type="match status" value="1"/>
</dbReference>
<dbReference type="InterPro" id="IPR042977">
    <property type="entry name" value="AtJ6-like"/>
</dbReference>
<dbReference type="PRINTS" id="PR00625">
    <property type="entry name" value="JDOMAIN"/>
</dbReference>
<dbReference type="Proteomes" id="UP000822688">
    <property type="component" value="Chromosome 3"/>
</dbReference>